<dbReference type="GO" id="GO:0005524">
    <property type="term" value="F:ATP binding"/>
    <property type="evidence" value="ECO:0007669"/>
    <property type="project" value="UniProtKB-KW"/>
</dbReference>
<keyword evidence="8" id="KW-0547">Nucleotide-binding</keyword>
<evidence type="ECO:0000259" key="15">
    <source>
        <dbReference type="PROSITE" id="PS50109"/>
    </source>
</evidence>
<dbReference type="Proteomes" id="UP000186074">
    <property type="component" value="Chromosome"/>
</dbReference>
<keyword evidence="12" id="KW-0902">Two-component regulatory system</keyword>
<dbReference type="InterPro" id="IPR003661">
    <property type="entry name" value="HisK_dim/P_dom"/>
</dbReference>
<gene>
    <name evidence="17" type="ORF">LPB137_12050</name>
</gene>
<keyword evidence="18" id="KW-1185">Reference proteome</keyword>
<evidence type="ECO:0000313" key="17">
    <source>
        <dbReference type="EMBL" id="APW66529.1"/>
    </source>
</evidence>
<dbReference type="OrthoDB" id="5346691at2"/>
<evidence type="ECO:0000256" key="7">
    <source>
        <dbReference type="ARBA" id="ARBA00022692"/>
    </source>
</evidence>
<dbReference type="InterPro" id="IPR036890">
    <property type="entry name" value="HATPase_C_sf"/>
</dbReference>
<dbReference type="InterPro" id="IPR003594">
    <property type="entry name" value="HATPase_dom"/>
</dbReference>
<evidence type="ECO:0000313" key="18">
    <source>
        <dbReference type="Proteomes" id="UP000186074"/>
    </source>
</evidence>
<feature type="transmembrane region" description="Helical" evidence="14">
    <location>
        <begin position="193"/>
        <end position="216"/>
    </location>
</feature>
<keyword evidence="7 14" id="KW-0812">Transmembrane</keyword>
<dbReference type="CDD" id="cd00082">
    <property type="entry name" value="HisKA"/>
    <property type="match status" value="1"/>
</dbReference>
<protein>
    <recommendedName>
        <fullName evidence="3">histidine kinase</fullName>
        <ecNumber evidence="3">2.7.13.3</ecNumber>
    </recommendedName>
</protein>
<evidence type="ECO:0000256" key="10">
    <source>
        <dbReference type="ARBA" id="ARBA00022840"/>
    </source>
</evidence>
<dbReference type="RefSeq" id="WP_076088399.1">
    <property type="nucleotide sequence ID" value="NZ_CP019070.1"/>
</dbReference>
<evidence type="ECO:0000256" key="12">
    <source>
        <dbReference type="ARBA" id="ARBA00023012"/>
    </source>
</evidence>
<feature type="transmembrane region" description="Helical" evidence="14">
    <location>
        <begin position="20"/>
        <end position="42"/>
    </location>
</feature>
<dbReference type="GO" id="GO:0000155">
    <property type="term" value="F:phosphorelay sensor kinase activity"/>
    <property type="evidence" value="ECO:0007669"/>
    <property type="project" value="InterPro"/>
</dbReference>
<keyword evidence="10" id="KW-0067">ATP-binding</keyword>
<dbReference type="Pfam" id="PF02518">
    <property type="entry name" value="HATPase_c"/>
    <property type="match status" value="1"/>
</dbReference>
<dbReference type="PANTHER" id="PTHR45528">
    <property type="entry name" value="SENSOR HISTIDINE KINASE CPXA"/>
    <property type="match status" value="1"/>
</dbReference>
<feature type="domain" description="Histidine kinase" evidence="15">
    <location>
        <begin position="286"/>
        <end position="493"/>
    </location>
</feature>
<keyword evidence="9" id="KW-0418">Kinase</keyword>
<organism evidence="17 18">
    <name type="scientific">Poseidonibacter parvus</name>
    <dbReference type="NCBI Taxonomy" id="1850254"/>
    <lineage>
        <taxon>Bacteria</taxon>
        <taxon>Pseudomonadati</taxon>
        <taxon>Campylobacterota</taxon>
        <taxon>Epsilonproteobacteria</taxon>
        <taxon>Campylobacterales</taxon>
        <taxon>Arcobacteraceae</taxon>
        <taxon>Poseidonibacter</taxon>
    </lineage>
</organism>
<keyword evidence="4" id="KW-1003">Cell membrane</keyword>
<dbReference type="InterPro" id="IPR003660">
    <property type="entry name" value="HAMP_dom"/>
</dbReference>
<reference evidence="17 18" key="1">
    <citation type="submission" date="2017-01" db="EMBL/GenBank/DDBJ databases">
        <title>Genome sequencing of Arcobacter sp. LPB0137.</title>
        <authorList>
            <person name="Lee G.-W."/>
            <person name="Yi H."/>
        </authorList>
    </citation>
    <scope>NUCLEOTIDE SEQUENCE [LARGE SCALE GENOMIC DNA]</scope>
    <source>
        <strain evidence="17 18">LPB0137</strain>
    </source>
</reference>
<dbReference type="Pfam" id="PF00512">
    <property type="entry name" value="HisKA"/>
    <property type="match status" value="1"/>
</dbReference>
<dbReference type="PROSITE" id="PS50885">
    <property type="entry name" value="HAMP"/>
    <property type="match status" value="1"/>
</dbReference>
<keyword evidence="6" id="KW-0808">Transferase</keyword>
<evidence type="ECO:0000256" key="9">
    <source>
        <dbReference type="ARBA" id="ARBA00022777"/>
    </source>
</evidence>
<keyword evidence="13 14" id="KW-0472">Membrane</keyword>
<evidence type="ECO:0000256" key="5">
    <source>
        <dbReference type="ARBA" id="ARBA00022553"/>
    </source>
</evidence>
<dbReference type="SUPFAM" id="SSF55874">
    <property type="entry name" value="ATPase domain of HSP90 chaperone/DNA topoisomerase II/histidine kinase"/>
    <property type="match status" value="1"/>
</dbReference>
<sequence>MRNSINFLSNFVKYYNSLSILKKFLIPSLLGFMFFLLFYIYILSNTTYMKEKIHEINTQTIPLYETIFDNEFLLQKISHELQSAVSADELELIKDTEIYANKFRKNLERIKKSSSTNKLIHIENAFNNYYKEASNLAKDMIINKDDYLYLHKKTQLVVNKYNKLLDLFQKSRKEIKEEIKFNVTSVYSVSSEILFGSSLAFTLWMILSILGLLYVYKDMKSRIKQIVEESENIASGKANFHKRLSSISSDELGLVVNSINTFISKLEKNHHELEDARDDIKRFIADTVHQIRTPLSSILINAEMIRDSQKDDSLTVFVDSIDASINMLSNSYEDLSYVTSYDSIQYKANVLKLSNLVEKRIDFFGTICKMNLKEIESNIEKNLETFINTVECERIIDNNIANAIKYADIEKPIYINLSKVDSSNKIILEFKSFAKEIKDKNKIFEKNYREEDSKRGLGLGLNIVKNICDKYNILYKASYNDNQNIFTYVFEEI</sequence>
<proteinExistence type="predicted"/>
<dbReference type="Gene3D" id="1.10.287.130">
    <property type="match status" value="1"/>
</dbReference>
<evidence type="ECO:0000256" key="4">
    <source>
        <dbReference type="ARBA" id="ARBA00022475"/>
    </source>
</evidence>
<evidence type="ECO:0000256" key="2">
    <source>
        <dbReference type="ARBA" id="ARBA00004651"/>
    </source>
</evidence>
<dbReference type="CDD" id="cd06225">
    <property type="entry name" value="HAMP"/>
    <property type="match status" value="1"/>
</dbReference>
<dbReference type="SUPFAM" id="SSF47384">
    <property type="entry name" value="Homodimeric domain of signal transducing histidine kinase"/>
    <property type="match status" value="1"/>
</dbReference>
<evidence type="ECO:0000256" key="14">
    <source>
        <dbReference type="SAM" id="Phobius"/>
    </source>
</evidence>
<evidence type="ECO:0000256" key="6">
    <source>
        <dbReference type="ARBA" id="ARBA00022679"/>
    </source>
</evidence>
<keyword evidence="11 14" id="KW-1133">Transmembrane helix</keyword>
<keyword evidence="5" id="KW-0597">Phosphoprotein</keyword>
<dbReference type="Gene3D" id="6.10.340.10">
    <property type="match status" value="1"/>
</dbReference>
<accession>A0A1P8KPW0</accession>
<dbReference type="InterPro" id="IPR050398">
    <property type="entry name" value="HssS/ArlS-like"/>
</dbReference>
<dbReference type="PANTHER" id="PTHR45528:SF1">
    <property type="entry name" value="SENSOR HISTIDINE KINASE CPXA"/>
    <property type="match status" value="1"/>
</dbReference>
<dbReference type="InterPro" id="IPR005467">
    <property type="entry name" value="His_kinase_dom"/>
</dbReference>
<comment type="catalytic activity">
    <reaction evidence="1">
        <text>ATP + protein L-histidine = ADP + protein N-phospho-L-histidine.</text>
        <dbReference type="EC" id="2.7.13.3"/>
    </reaction>
</comment>
<dbReference type="EC" id="2.7.13.3" evidence="3"/>
<comment type="subcellular location">
    <subcellularLocation>
        <location evidence="2">Cell membrane</location>
        <topology evidence="2">Multi-pass membrane protein</topology>
    </subcellularLocation>
</comment>
<dbReference type="EMBL" id="CP019070">
    <property type="protein sequence ID" value="APW66529.1"/>
    <property type="molecule type" value="Genomic_DNA"/>
</dbReference>
<dbReference type="SMART" id="SM00388">
    <property type="entry name" value="HisKA"/>
    <property type="match status" value="1"/>
</dbReference>
<dbReference type="GO" id="GO:0005886">
    <property type="term" value="C:plasma membrane"/>
    <property type="evidence" value="ECO:0007669"/>
    <property type="project" value="UniProtKB-SubCell"/>
</dbReference>
<dbReference type="AlphaFoldDB" id="A0A1P8KPW0"/>
<evidence type="ECO:0000256" key="13">
    <source>
        <dbReference type="ARBA" id="ARBA00023136"/>
    </source>
</evidence>
<evidence type="ECO:0000256" key="3">
    <source>
        <dbReference type="ARBA" id="ARBA00012438"/>
    </source>
</evidence>
<evidence type="ECO:0000259" key="16">
    <source>
        <dbReference type="PROSITE" id="PS50885"/>
    </source>
</evidence>
<dbReference type="KEGG" id="alp:LPB137_12050"/>
<dbReference type="InterPro" id="IPR036097">
    <property type="entry name" value="HisK_dim/P_sf"/>
</dbReference>
<dbReference type="Gene3D" id="3.30.565.10">
    <property type="entry name" value="Histidine kinase-like ATPase, C-terminal domain"/>
    <property type="match status" value="1"/>
</dbReference>
<dbReference type="PROSITE" id="PS50109">
    <property type="entry name" value="HIS_KIN"/>
    <property type="match status" value="1"/>
</dbReference>
<evidence type="ECO:0000256" key="11">
    <source>
        <dbReference type="ARBA" id="ARBA00022989"/>
    </source>
</evidence>
<name>A0A1P8KPW0_9BACT</name>
<feature type="domain" description="HAMP" evidence="16">
    <location>
        <begin position="217"/>
        <end position="271"/>
    </location>
</feature>
<evidence type="ECO:0000256" key="1">
    <source>
        <dbReference type="ARBA" id="ARBA00000085"/>
    </source>
</evidence>
<evidence type="ECO:0000256" key="8">
    <source>
        <dbReference type="ARBA" id="ARBA00022741"/>
    </source>
</evidence>
<dbReference type="STRING" id="1850254.LPB137_12050"/>